<dbReference type="CDD" id="cd00338">
    <property type="entry name" value="Ser_Recombinase"/>
    <property type="match status" value="1"/>
</dbReference>
<dbReference type="PANTHER" id="PTHR30461:SF26">
    <property type="entry name" value="RESOLVASE HOMOLOG YNEB"/>
    <property type="match status" value="1"/>
</dbReference>
<name>A0A364K2F4_9BACL</name>
<dbReference type="InterPro" id="IPR050639">
    <property type="entry name" value="SSR_resolvase"/>
</dbReference>
<evidence type="ECO:0000256" key="1">
    <source>
        <dbReference type="ARBA" id="ARBA00009913"/>
    </source>
</evidence>
<dbReference type="Proteomes" id="UP000251213">
    <property type="component" value="Unassembled WGS sequence"/>
</dbReference>
<comment type="similarity">
    <text evidence="1">Belongs to the site-specific recombinase resolvase family.</text>
</comment>
<dbReference type="InterPro" id="IPR006119">
    <property type="entry name" value="Resolv_N"/>
</dbReference>
<dbReference type="Pfam" id="PF00239">
    <property type="entry name" value="Resolvase"/>
    <property type="match status" value="1"/>
</dbReference>
<sequence length="222" mass="25687">MKAVIYTRVSTKREEQESSLERQKETLLSWAKELKFDVVQVISEQHSGYDLAREGLFQMLDIIKKEKVEVIVVQDDTRLGRGEAKLAVIHQLDRMSCQIYSKQHSGPLELEAGESTVLHIIAKVEELQRKMMNQKISWGMQRAIREKGYDPSKNLKNRGLGGRDRKEVPIEQIISLKKKNLTFEEIAATLKGFGYDISRATIHRRYKEWEKGLAKSEMEDQP</sequence>
<dbReference type="EMBL" id="QJKK01000009">
    <property type="protein sequence ID" value="RAL22593.1"/>
    <property type="molecule type" value="Genomic_DNA"/>
</dbReference>
<accession>A0A364K2F4</accession>
<reference evidence="3 4" key="1">
    <citation type="submission" date="2018-06" db="EMBL/GenBank/DDBJ databases">
        <title>Thermoflavimicrobium daqus sp. nov., a thermophilic microbe isolated from Moutai-flavour Daqu.</title>
        <authorList>
            <person name="Wang X."/>
            <person name="Zhou H."/>
        </authorList>
    </citation>
    <scope>NUCLEOTIDE SEQUENCE [LARGE SCALE GENOMIC DNA]</scope>
    <source>
        <strain evidence="3 4">FBKL4.011</strain>
    </source>
</reference>
<dbReference type="InterPro" id="IPR036162">
    <property type="entry name" value="Resolvase-like_N_sf"/>
</dbReference>
<dbReference type="Gene3D" id="3.40.50.1390">
    <property type="entry name" value="Resolvase, N-terminal catalytic domain"/>
    <property type="match status" value="1"/>
</dbReference>
<reference evidence="3 4" key="2">
    <citation type="submission" date="2018-06" db="EMBL/GenBank/DDBJ databases">
        <authorList>
            <person name="Zhirakovskaya E."/>
        </authorList>
    </citation>
    <scope>NUCLEOTIDE SEQUENCE [LARGE SCALE GENOMIC DNA]</scope>
    <source>
        <strain evidence="3 4">FBKL4.011</strain>
    </source>
</reference>
<dbReference type="GO" id="GO:0003677">
    <property type="term" value="F:DNA binding"/>
    <property type="evidence" value="ECO:0007669"/>
    <property type="project" value="InterPro"/>
</dbReference>
<evidence type="ECO:0000313" key="3">
    <source>
        <dbReference type="EMBL" id="RAL22593.1"/>
    </source>
</evidence>
<evidence type="ECO:0000259" key="2">
    <source>
        <dbReference type="PROSITE" id="PS51736"/>
    </source>
</evidence>
<dbReference type="RefSeq" id="WP_113659836.1">
    <property type="nucleotide sequence ID" value="NZ_KZ845671.1"/>
</dbReference>
<dbReference type="SUPFAM" id="SSF53041">
    <property type="entry name" value="Resolvase-like"/>
    <property type="match status" value="1"/>
</dbReference>
<dbReference type="OrthoDB" id="2731197at2"/>
<dbReference type="AlphaFoldDB" id="A0A364K2F4"/>
<dbReference type="PANTHER" id="PTHR30461">
    <property type="entry name" value="DNA-INVERTASE FROM LAMBDOID PROPHAGE"/>
    <property type="match status" value="1"/>
</dbReference>
<feature type="domain" description="Resolvase/invertase-type recombinase catalytic" evidence="2">
    <location>
        <begin position="2"/>
        <end position="147"/>
    </location>
</feature>
<dbReference type="SMART" id="SM00857">
    <property type="entry name" value="Resolvase"/>
    <property type="match status" value="1"/>
</dbReference>
<keyword evidence="4" id="KW-1185">Reference proteome</keyword>
<proteinExistence type="inferred from homology"/>
<organism evidence="3 4">
    <name type="scientific">Thermoflavimicrobium daqui</name>
    <dbReference type="NCBI Taxonomy" id="2137476"/>
    <lineage>
        <taxon>Bacteria</taxon>
        <taxon>Bacillati</taxon>
        <taxon>Bacillota</taxon>
        <taxon>Bacilli</taxon>
        <taxon>Bacillales</taxon>
        <taxon>Thermoactinomycetaceae</taxon>
        <taxon>Thermoflavimicrobium</taxon>
    </lineage>
</organism>
<evidence type="ECO:0000313" key="4">
    <source>
        <dbReference type="Proteomes" id="UP000251213"/>
    </source>
</evidence>
<protein>
    <submittedName>
        <fullName evidence="3">Resolvase</fullName>
    </submittedName>
</protein>
<gene>
    <name evidence="3" type="ORF">DL897_14385</name>
</gene>
<dbReference type="GO" id="GO:0000150">
    <property type="term" value="F:DNA strand exchange activity"/>
    <property type="evidence" value="ECO:0007669"/>
    <property type="project" value="InterPro"/>
</dbReference>
<dbReference type="PROSITE" id="PS51736">
    <property type="entry name" value="RECOMBINASES_3"/>
    <property type="match status" value="1"/>
</dbReference>
<comment type="caution">
    <text evidence="3">The sequence shown here is derived from an EMBL/GenBank/DDBJ whole genome shotgun (WGS) entry which is preliminary data.</text>
</comment>